<dbReference type="STRING" id="983917.RGE_39720"/>
<dbReference type="KEGG" id="rge:RGE_39720"/>
<feature type="region of interest" description="Disordered" evidence="1">
    <location>
        <begin position="1"/>
        <end position="42"/>
    </location>
</feature>
<sequence>MLSFVWPEQGGRFADGNGNKNRYHPSKRRRPRRPGAPATAAW</sequence>
<dbReference type="AlphaFoldDB" id="I0HWC1"/>
<keyword evidence="3" id="KW-1185">Reference proteome</keyword>
<evidence type="ECO:0000256" key="1">
    <source>
        <dbReference type="SAM" id="MobiDB-lite"/>
    </source>
</evidence>
<evidence type="ECO:0000313" key="2">
    <source>
        <dbReference type="EMBL" id="BAL97308.1"/>
    </source>
</evidence>
<protein>
    <submittedName>
        <fullName evidence="2">Uncharacterized protein</fullName>
    </submittedName>
</protein>
<gene>
    <name evidence="2" type="ordered locus">RGE_39720</name>
</gene>
<organism evidence="2 3">
    <name type="scientific">Rubrivivax gelatinosus (strain NBRC 100245 / IL144)</name>
    <dbReference type="NCBI Taxonomy" id="983917"/>
    <lineage>
        <taxon>Bacteria</taxon>
        <taxon>Pseudomonadati</taxon>
        <taxon>Pseudomonadota</taxon>
        <taxon>Betaproteobacteria</taxon>
        <taxon>Burkholderiales</taxon>
        <taxon>Sphaerotilaceae</taxon>
        <taxon>Rubrivivax</taxon>
    </lineage>
</organism>
<evidence type="ECO:0000313" key="3">
    <source>
        <dbReference type="Proteomes" id="UP000007883"/>
    </source>
</evidence>
<dbReference type="Proteomes" id="UP000007883">
    <property type="component" value="Chromosome"/>
</dbReference>
<proteinExistence type="predicted"/>
<reference evidence="2 3" key="1">
    <citation type="journal article" date="2012" name="J. Bacteriol.">
        <title>Complete genome sequence of phototrophic betaproteobacterium Rubrivivax gelatinosus IL144.</title>
        <authorList>
            <person name="Nagashima S."/>
            <person name="Kamimura A."/>
            <person name="Shimizu T."/>
            <person name="Nakamura-isaki S."/>
            <person name="Aono E."/>
            <person name="Sakamoto K."/>
            <person name="Ichikawa N."/>
            <person name="Nakazawa H."/>
            <person name="Sekine M."/>
            <person name="Yamazaki S."/>
            <person name="Fujita N."/>
            <person name="Shimada K."/>
            <person name="Hanada S."/>
            <person name="Nagashima K.V.P."/>
        </authorList>
    </citation>
    <scope>NUCLEOTIDE SEQUENCE [LARGE SCALE GENOMIC DNA]</scope>
    <source>
        <strain evidence="3">NBRC 100245 / IL144</strain>
    </source>
</reference>
<name>I0HWC1_RUBGI</name>
<dbReference type="EMBL" id="AP012320">
    <property type="protein sequence ID" value="BAL97308.1"/>
    <property type="molecule type" value="Genomic_DNA"/>
</dbReference>
<dbReference type="HOGENOM" id="CLU_3257337_0_0_4"/>
<feature type="compositionally biased region" description="Basic residues" evidence="1">
    <location>
        <begin position="21"/>
        <end position="33"/>
    </location>
</feature>
<accession>I0HWC1</accession>